<evidence type="ECO:0000313" key="2">
    <source>
        <dbReference type="EMBL" id="CEK51286.1"/>
    </source>
</evidence>
<organism evidence="2">
    <name type="scientific">Arion vulgaris</name>
    <dbReference type="NCBI Taxonomy" id="1028688"/>
    <lineage>
        <taxon>Eukaryota</taxon>
        <taxon>Metazoa</taxon>
        <taxon>Spiralia</taxon>
        <taxon>Lophotrochozoa</taxon>
        <taxon>Mollusca</taxon>
        <taxon>Gastropoda</taxon>
        <taxon>Heterobranchia</taxon>
        <taxon>Euthyneura</taxon>
        <taxon>Panpulmonata</taxon>
        <taxon>Eupulmonata</taxon>
        <taxon>Stylommatophora</taxon>
        <taxon>Helicina</taxon>
        <taxon>Arionoidea</taxon>
        <taxon>Arionidae</taxon>
        <taxon>Arion</taxon>
    </lineage>
</organism>
<feature type="non-terminal residue" evidence="2">
    <location>
        <position position="1"/>
    </location>
</feature>
<sequence>HHSINADAKYNVKQDNDSVSENGKVKKHSDRPTRSLHTNRHVLVSDSLSHMSTSEELPHASAFFHRELAQQKLETEYSEDHT</sequence>
<proteinExistence type="predicted"/>
<protein>
    <submittedName>
        <fullName evidence="2">Uncharacterized protein</fullName>
    </submittedName>
</protein>
<dbReference type="EMBL" id="HACG01004421">
    <property type="protein sequence ID" value="CEK51286.1"/>
    <property type="molecule type" value="Transcribed_RNA"/>
</dbReference>
<feature type="non-terminal residue" evidence="2">
    <location>
        <position position="82"/>
    </location>
</feature>
<feature type="region of interest" description="Disordered" evidence="1">
    <location>
        <begin position="1"/>
        <end position="39"/>
    </location>
</feature>
<name>A0A0B6Y616_9EUPU</name>
<evidence type="ECO:0000256" key="1">
    <source>
        <dbReference type="SAM" id="MobiDB-lite"/>
    </source>
</evidence>
<gene>
    <name evidence="2" type="primary">ORF13039</name>
</gene>
<dbReference type="AlphaFoldDB" id="A0A0B6Y616"/>
<reference evidence="2" key="1">
    <citation type="submission" date="2014-12" db="EMBL/GenBank/DDBJ databases">
        <title>Insight into the proteome of Arion vulgaris.</title>
        <authorList>
            <person name="Aradska J."/>
            <person name="Bulat T."/>
            <person name="Smidak R."/>
            <person name="Sarate P."/>
            <person name="Gangsoo J."/>
            <person name="Sialana F."/>
            <person name="Bilban M."/>
            <person name="Lubec G."/>
        </authorList>
    </citation>
    <scope>NUCLEOTIDE SEQUENCE</scope>
    <source>
        <tissue evidence="2">Skin</tissue>
    </source>
</reference>
<accession>A0A0B6Y616</accession>